<proteinExistence type="predicted"/>
<accession>A0ABV1SZS9</accession>
<evidence type="ECO:0000313" key="2">
    <source>
        <dbReference type="EMBL" id="MER6166859.1"/>
    </source>
</evidence>
<sequence length="205" mass="21774">MSGIGPVEPGEDTRVRDTPPPRPRGRLALRYERHRRTVLASGAVLVVLAGGGYLYASRSQPRPAPPPPYPSQAIDLVYVTPATGSPATATGSPATAAGGFSFTVLLSVRSGPPVTVTRLTQPYDGLSMTSSPAAPFQTKSHSARKITVTLRVTECEKAPRNPGLPFLDVTLRNARAIEAHSFILGARYAQDLSRELEVACGNDSR</sequence>
<feature type="region of interest" description="Disordered" evidence="1">
    <location>
        <begin position="1"/>
        <end position="25"/>
    </location>
</feature>
<dbReference type="Proteomes" id="UP001496720">
    <property type="component" value="Unassembled WGS sequence"/>
</dbReference>
<dbReference type="EMBL" id="JBEOZY010000020">
    <property type="protein sequence ID" value="MER6166859.1"/>
    <property type="molecule type" value="Genomic_DNA"/>
</dbReference>
<evidence type="ECO:0000313" key="3">
    <source>
        <dbReference type="Proteomes" id="UP001496720"/>
    </source>
</evidence>
<gene>
    <name evidence="2" type="ORF">ABT188_20235</name>
</gene>
<reference evidence="2 3" key="1">
    <citation type="submission" date="2024-06" db="EMBL/GenBank/DDBJ databases">
        <title>The Natural Products Discovery Center: Release of the First 8490 Sequenced Strains for Exploring Actinobacteria Biosynthetic Diversity.</title>
        <authorList>
            <person name="Kalkreuter E."/>
            <person name="Kautsar S.A."/>
            <person name="Yang D."/>
            <person name="Bader C.D."/>
            <person name="Teijaro C.N."/>
            <person name="Fluegel L."/>
            <person name="Davis C.M."/>
            <person name="Simpson J.R."/>
            <person name="Lauterbach L."/>
            <person name="Steele A.D."/>
            <person name="Gui C."/>
            <person name="Meng S."/>
            <person name="Li G."/>
            <person name="Viehrig K."/>
            <person name="Ye F."/>
            <person name="Su P."/>
            <person name="Kiefer A.F."/>
            <person name="Nichols A."/>
            <person name="Cepeda A.J."/>
            <person name="Yan W."/>
            <person name="Fan B."/>
            <person name="Jiang Y."/>
            <person name="Adhikari A."/>
            <person name="Zheng C.-J."/>
            <person name="Schuster L."/>
            <person name="Cowan T.M."/>
            <person name="Smanski M.J."/>
            <person name="Chevrette M.G."/>
            <person name="De Carvalho L.P.S."/>
            <person name="Shen B."/>
        </authorList>
    </citation>
    <scope>NUCLEOTIDE SEQUENCE [LARGE SCALE GENOMIC DNA]</scope>
    <source>
        <strain evidence="2 3">NPDC001615</strain>
    </source>
</reference>
<keyword evidence="3" id="KW-1185">Reference proteome</keyword>
<evidence type="ECO:0000256" key="1">
    <source>
        <dbReference type="SAM" id="MobiDB-lite"/>
    </source>
</evidence>
<comment type="caution">
    <text evidence="2">The sequence shown here is derived from an EMBL/GenBank/DDBJ whole genome shotgun (WGS) entry which is preliminary data.</text>
</comment>
<organism evidence="2 3">
    <name type="scientific">Streptomyces violaceorubidus</name>
    <dbReference type="NCBI Taxonomy" id="284042"/>
    <lineage>
        <taxon>Bacteria</taxon>
        <taxon>Bacillati</taxon>
        <taxon>Actinomycetota</taxon>
        <taxon>Actinomycetes</taxon>
        <taxon>Kitasatosporales</taxon>
        <taxon>Streptomycetaceae</taxon>
        <taxon>Streptomyces</taxon>
    </lineage>
</organism>
<dbReference type="RefSeq" id="WP_352148462.1">
    <property type="nucleotide sequence ID" value="NZ_JBEOZY010000020.1"/>
</dbReference>
<protein>
    <submittedName>
        <fullName evidence="2">Tat pathway signal sequence domain protein</fullName>
    </submittedName>
</protein>
<name>A0ABV1SZS9_9ACTN</name>